<dbReference type="Proteomes" id="UP000324897">
    <property type="component" value="Unassembled WGS sequence"/>
</dbReference>
<evidence type="ECO:0000256" key="1">
    <source>
        <dbReference type="SAM" id="MobiDB-lite"/>
    </source>
</evidence>
<dbReference type="AlphaFoldDB" id="A0A5J9UCD6"/>
<gene>
    <name evidence="2" type="ORF">EJB05_30982</name>
</gene>
<reference evidence="2 3" key="1">
    <citation type="journal article" date="2019" name="Sci. Rep.">
        <title>A high-quality genome of Eragrostis curvula grass provides insights into Poaceae evolution and supports new strategies to enhance forage quality.</title>
        <authorList>
            <person name="Carballo J."/>
            <person name="Santos B.A.C.M."/>
            <person name="Zappacosta D."/>
            <person name="Garbus I."/>
            <person name="Selva J.P."/>
            <person name="Gallo C.A."/>
            <person name="Diaz A."/>
            <person name="Albertini E."/>
            <person name="Caccamo M."/>
            <person name="Echenique V."/>
        </authorList>
    </citation>
    <scope>NUCLEOTIDE SEQUENCE [LARGE SCALE GENOMIC DNA]</scope>
    <source>
        <strain evidence="3">cv. Victoria</strain>
        <tissue evidence="2">Leaf</tissue>
    </source>
</reference>
<protein>
    <submittedName>
        <fullName evidence="2">Uncharacterized protein</fullName>
    </submittedName>
</protein>
<feature type="region of interest" description="Disordered" evidence="1">
    <location>
        <begin position="111"/>
        <end position="135"/>
    </location>
</feature>
<dbReference type="EMBL" id="RWGY01000026">
    <property type="protein sequence ID" value="TVU21352.1"/>
    <property type="molecule type" value="Genomic_DNA"/>
</dbReference>
<sequence>MASTQRSEGGISRTIYFVMAMDNSEAEARVILIQMTRMYHVLARSTPVLEEPQDSNVIASGNTLSATNTMMPFGEMPMFFPPIRGEFKNLLLAVHHEAAITASTSRRLDFDEDFTSNSGGDSTKMKQGPTREQSAITKTLRFSARSTARPTHAVVGS</sequence>
<accession>A0A5J9UCD6</accession>
<name>A0A5J9UCD6_9POAL</name>
<evidence type="ECO:0000313" key="3">
    <source>
        <dbReference type="Proteomes" id="UP000324897"/>
    </source>
</evidence>
<organism evidence="2 3">
    <name type="scientific">Eragrostis curvula</name>
    <name type="common">weeping love grass</name>
    <dbReference type="NCBI Taxonomy" id="38414"/>
    <lineage>
        <taxon>Eukaryota</taxon>
        <taxon>Viridiplantae</taxon>
        <taxon>Streptophyta</taxon>
        <taxon>Embryophyta</taxon>
        <taxon>Tracheophyta</taxon>
        <taxon>Spermatophyta</taxon>
        <taxon>Magnoliopsida</taxon>
        <taxon>Liliopsida</taxon>
        <taxon>Poales</taxon>
        <taxon>Poaceae</taxon>
        <taxon>PACMAD clade</taxon>
        <taxon>Chloridoideae</taxon>
        <taxon>Eragrostideae</taxon>
        <taxon>Eragrostidinae</taxon>
        <taxon>Eragrostis</taxon>
    </lineage>
</organism>
<dbReference type="Gramene" id="TVU21352">
    <property type="protein sequence ID" value="TVU21352"/>
    <property type="gene ID" value="EJB05_30982"/>
</dbReference>
<proteinExistence type="predicted"/>
<feature type="non-terminal residue" evidence="2">
    <location>
        <position position="1"/>
    </location>
</feature>
<keyword evidence="3" id="KW-1185">Reference proteome</keyword>
<comment type="caution">
    <text evidence="2">The sequence shown here is derived from an EMBL/GenBank/DDBJ whole genome shotgun (WGS) entry which is preliminary data.</text>
</comment>
<evidence type="ECO:0000313" key="2">
    <source>
        <dbReference type="EMBL" id="TVU21352.1"/>
    </source>
</evidence>